<keyword evidence="5" id="KW-1185">Reference proteome</keyword>
<dbReference type="SUPFAM" id="SSF56300">
    <property type="entry name" value="Metallo-dependent phosphatases"/>
    <property type="match status" value="1"/>
</dbReference>
<organism evidence="4 5">
    <name type="scientific">Aquibium oceanicum</name>
    <dbReference type="NCBI Taxonomy" id="1670800"/>
    <lineage>
        <taxon>Bacteria</taxon>
        <taxon>Pseudomonadati</taxon>
        <taxon>Pseudomonadota</taxon>
        <taxon>Alphaproteobacteria</taxon>
        <taxon>Hyphomicrobiales</taxon>
        <taxon>Phyllobacteriaceae</taxon>
        <taxon>Aquibium</taxon>
    </lineage>
</organism>
<dbReference type="Proteomes" id="UP000182840">
    <property type="component" value="Chromosome"/>
</dbReference>
<dbReference type="STRING" id="1670800.BSQ44_05995"/>
<dbReference type="EC" id="3.1.4.-" evidence="2"/>
<dbReference type="CDD" id="cd00841">
    <property type="entry name" value="MPP_YfcE"/>
    <property type="match status" value="1"/>
</dbReference>
<dbReference type="RefSeq" id="WP_072602387.1">
    <property type="nucleotide sequence ID" value="NZ_CP018171.1"/>
</dbReference>
<dbReference type="Pfam" id="PF12850">
    <property type="entry name" value="Metallophos_2"/>
    <property type="match status" value="1"/>
</dbReference>
<evidence type="ECO:0000259" key="3">
    <source>
        <dbReference type="Pfam" id="PF12850"/>
    </source>
</evidence>
<comment type="cofactor">
    <cofactor evidence="2">
        <name>a divalent metal cation</name>
        <dbReference type="ChEBI" id="CHEBI:60240"/>
    </cofactor>
</comment>
<protein>
    <recommendedName>
        <fullName evidence="2">Phosphoesterase</fullName>
        <ecNumber evidence="2">3.1.4.-</ecNumber>
    </recommendedName>
</protein>
<dbReference type="KEGG" id="meso:BSQ44_05995"/>
<dbReference type="InterPro" id="IPR029052">
    <property type="entry name" value="Metallo-depent_PP-like"/>
</dbReference>
<dbReference type="AlphaFoldDB" id="A0A1L3SNH7"/>
<keyword evidence="2" id="KW-0479">Metal-binding</keyword>
<evidence type="ECO:0000256" key="2">
    <source>
        <dbReference type="RuleBase" id="RU362039"/>
    </source>
</evidence>
<dbReference type="InterPro" id="IPR000979">
    <property type="entry name" value="Phosphodiesterase_MJ0936/Vps29"/>
</dbReference>
<gene>
    <name evidence="4" type="ORF">BSQ44_05995</name>
</gene>
<proteinExistence type="inferred from homology"/>
<evidence type="ECO:0000313" key="5">
    <source>
        <dbReference type="Proteomes" id="UP000182840"/>
    </source>
</evidence>
<reference evidence="5" key="1">
    <citation type="submission" date="2016-11" db="EMBL/GenBank/DDBJ databases">
        <title>Mesorhizobium oceanicum sp. nov., isolated from deep seawater in South China Sea.</title>
        <authorList>
            <person name="Fu G.-Y."/>
        </authorList>
    </citation>
    <scope>NUCLEOTIDE SEQUENCE [LARGE SCALE GENOMIC DNA]</scope>
    <source>
        <strain evidence="5">B7</strain>
    </source>
</reference>
<dbReference type="OrthoDB" id="9785951at2"/>
<dbReference type="NCBIfam" id="TIGR00040">
    <property type="entry name" value="yfcE"/>
    <property type="match status" value="1"/>
</dbReference>
<feature type="domain" description="Calcineurin-like phosphoesterase" evidence="3">
    <location>
        <begin position="1"/>
        <end position="140"/>
    </location>
</feature>
<dbReference type="GO" id="GO:0046872">
    <property type="term" value="F:metal ion binding"/>
    <property type="evidence" value="ECO:0007669"/>
    <property type="project" value="UniProtKB-KW"/>
</dbReference>
<dbReference type="GO" id="GO:0016787">
    <property type="term" value="F:hydrolase activity"/>
    <property type="evidence" value="ECO:0007669"/>
    <property type="project" value="UniProtKB-UniRule"/>
</dbReference>
<evidence type="ECO:0000256" key="1">
    <source>
        <dbReference type="ARBA" id="ARBA00008950"/>
    </source>
</evidence>
<accession>A0A1L3SNH7</accession>
<evidence type="ECO:0000313" key="4">
    <source>
        <dbReference type="EMBL" id="APH70977.1"/>
    </source>
</evidence>
<dbReference type="PANTHER" id="PTHR11124">
    <property type="entry name" value="VACUOLAR SORTING PROTEIN VPS29"/>
    <property type="match status" value="1"/>
</dbReference>
<dbReference type="InterPro" id="IPR041802">
    <property type="entry name" value="MPP_YfcE"/>
</dbReference>
<dbReference type="InterPro" id="IPR024654">
    <property type="entry name" value="Calcineurin-like_PHP_lpxH"/>
</dbReference>
<name>A0A1L3SNH7_9HYPH</name>
<dbReference type="Gene3D" id="3.60.21.10">
    <property type="match status" value="1"/>
</dbReference>
<dbReference type="EMBL" id="CP018171">
    <property type="protein sequence ID" value="APH70977.1"/>
    <property type="molecule type" value="Genomic_DNA"/>
</dbReference>
<sequence length="153" mass="16298">MRIGVISDTHGLLRREALERLDGVDRIIHAGDVGSPDILPELEKIAPVTAIKGNVDTQAWADAIPETARVAFEGHAIFVIHDRKALGFDPAQEGIGVVICGHSHKPGIETVDGVLYLNPGSAGRRRFRLPVTVAILDLDAEGAVAHLHEIVGG</sequence>
<comment type="similarity">
    <text evidence="1 2">Belongs to the metallophosphoesterase superfamily. YfcE family.</text>
</comment>